<dbReference type="EMBL" id="LN852918">
    <property type="protein sequence ID" value="CRY94402.1"/>
    <property type="molecule type" value="Genomic_DNA"/>
</dbReference>
<organism evidence="2">
    <name type="scientific">uncultured prokaryote</name>
    <dbReference type="NCBI Taxonomy" id="198431"/>
    <lineage>
        <taxon>unclassified sequences</taxon>
        <taxon>environmental samples</taxon>
    </lineage>
</organism>
<evidence type="ECO:0000313" key="2">
    <source>
        <dbReference type="EMBL" id="CRY94402.1"/>
    </source>
</evidence>
<reference evidence="2" key="2">
    <citation type="submission" date="2015-07" db="EMBL/GenBank/DDBJ databases">
        <title>Plasmids, circular viruses and viroids from rat gut.</title>
        <authorList>
            <person name="Jorgensen T.J."/>
            <person name="Hansen M.A."/>
            <person name="Xu Z."/>
            <person name="Tabak M.A."/>
            <person name="Sorensen S.J."/>
            <person name="Hansen L.H."/>
        </authorList>
    </citation>
    <scope>NUCLEOTIDE SEQUENCE</scope>
    <source>
        <plasmid evidence="2">pRGRH0245</plasmid>
    </source>
</reference>
<geneLocation type="plasmid" evidence="2">
    <name>pRGRH0245</name>
</geneLocation>
<name>A0A0H5QE66_9ZZZZ</name>
<keyword evidence="2" id="KW-0614">Plasmid</keyword>
<sequence>MVCPQRALAPICPGPGRGQAQPRKGVCTVPIIQITTTLREAPVLAKAMDEYRENHKLHPVYEFRLKELAEKLRQASERGLKQEAEEEAKRWGKR</sequence>
<reference evidence="2" key="1">
    <citation type="submission" date="2015-06" db="EMBL/GenBank/DDBJ databases">
        <authorList>
            <person name="Joergensen T."/>
        </authorList>
    </citation>
    <scope>NUCLEOTIDE SEQUENCE</scope>
    <source>
        <plasmid evidence="2">pRGRH0245</plasmid>
    </source>
</reference>
<dbReference type="AlphaFoldDB" id="A0A0H5QE66"/>
<proteinExistence type="predicted"/>
<protein>
    <submittedName>
        <fullName evidence="2">Uncharacterized protein</fullName>
    </submittedName>
</protein>
<accession>A0A0H5QE66</accession>
<feature type="region of interest" description="Disordered" evidence="1">
    <location>
        <begin position="74"/>
        <end position="94"/>
    </location>
</feature>
<evidence type="ECO:0000256" key="1">
    <source>
        <dbReference type="SAM" id="MobiDB-lite"/>
    </source>
</evidence>